<keyword evidence="1" id="KW-0813">Transport</keyword>
<dbReference type="SUPFAM" id="SSF52540">
    <property type="entry name" value="P-loop containing nucleoside triphosphate hydrolases"/>
    <property type="match status" value="1"/>
</dbReference>
<organism evidence="5 6">
    <name type="scientific">Bowdeniella nasicola</name>
    <dbReference type="NCBI Taxonomy" id="208480"/>
    <lineage>
        <taxon>Bacteria</taxon>
        <taxon>Bacillati</taxon>
        <taxon>Actinomycetota</taxon>
        <taxon>Actinomycetes</taxon>
        <taxon>Actinomycetales</taxon>
        <taxon>Actinomycetaceae</taxon>
        <taxon>Bowdeniella</taxon>
    </lineage>
</organism>
<keyword evidence="2" id="KW-0547">Nucleotide-binding</keyword>
<dbReference type="SMART" id="SM00382">
    <property type="entry name" value="AAA"/>
    <property type="match status" value="1"/>
</dbReference>
<reference evidence="6" key="1">
    <citation type="submission" date="2016-10" db="EMBL/GenBank/DDBJ databases">
        <authorList>
            <person name="Varghese N."/>
            <person name="Submissions S."/>
        </authorList>
    </citation>
    <scope>NUCLEOTIDE SEQUENCE [LARGE SCALE GENOMIC DNA]</scope>
    <source>
        <strain evidence="6">KPR-1</strain>
    </source>
</reference>
<evidence type="ECO:0000256" key="2">
    <source>
        <dbReference type="ARBA" id="ARBA00022741"/>
    </source>
</evidence>
<protein>
    <submittedName>
        <fullName evidence="5">Manganese/iron transport system ATP-binding protein</fullName>
    </submittedName>
</protein>
<dbReference type="CDD" id="cd03235">
    <property type="entry name" value="ABC_Metallic_Cations"/>
    <property type="match status" value="1"/>
</dbReference>
<evidence type="ECO:0000256" key="1">
    <source>
        <dbReference type="ARBA" id="ARBA00022448"/>
    </source>
</evidence>
<dbReference type="InterPro" id="IPR003593">
    <property type="entry name" value="AAA+_ATPase"/>
</dbReference>
<name>A0A1H4DQ04_9ACTO</name>
<dbReference type="InterPro" id="IPR050153">
    <property type="entry name" value="Metal_Ion_Import_ABC"/>
</dbReference>
<evidence type="ECO:0000313" key="6">
    <source>
        <dbReference type="Proteomes" id="UP000199288"/>
    </source>
</evidence>
<evidence type="ECO:0000259" key="4">
    <source>
        <dbReference type="PROSITE" id="PS50893"/>
    </source>
</evidence>
<dbReference type="Proteomes" id="UP000199288">
    <property type="component" value="Unassembled WGS sequence"/>
</dbReference>
<evidence type="ECO:0000313" key="5">
    <source>
        <dbReference type="EMBL" id="SEA74844.1"/>
    </source>
</evidence>
<keyword evidence="3 5" id="KW-0067">ATP-binding</keyword>
<dbReference type="InterPro" id="IPR027417">
    <property type="entry name" value="P-loop_NTPase"/>
</dbReference>
<keyword evidence="6" id="KW-1185">Reference proteome</keyword>
<dbReference type="PANTHER" id="PTHR42734">
    <property type="entry name" value="METAL TRANSPORT SYSTEM ATP-BINDING PROTEIN TM_0124-RELATED"/>
    <property type="match status" value="1"/>
</dbReference>
<dbReference type="RefSeq" id="WP_261977112.1">
    <property type="nucleotide sequence ID" value="NZ_FNQV01000019.1"/>
</dbReference>
<dbReference type="EMBL" id="FNQV01000019">
    <property type="protein sequence ID" value="SEA74844.1"/>
    <property type="molecule type" value="Genomic_DNA"/>
</dbReference>
<dbReference type="AlphaFoldDB" id="A0A1H4DQ04"/>
<feature type="domain" description="ABC transporter" evidence="4">
    <location>
        <begin position="1"/>
        <end position="209"/>
    </location>
</feature>
<dbReference type="GO" id="GO:0016887">
    <property type="term" value="F:ATP hydrolysis activity"/>
    <property type="evidence" value="ECO:0007669"/>
    <property type="project" value="InterPro"/>
</dbReference>
<dbReference type="Pfam" id="PF00005">
    <property type="entry name" value="ABC_tran"/>
    <property type="match status" value="1"/>
</dbReference>
<gene>
    <name evidence="5" type="ORF">SAMN02910418_02315</name>
</gene>
<dbReference type="GO" id="GO:0005524">
    <property type="term" value="F:ATP binding"/>
    <property type="evidence" value="ECO:0007669"/>
    <property type="project" value="UniProtKB-KW"/>
</dbReference>
<sequence>MLQGVSLRVNAGELYGIVGPNGAGKTTLLRAILGLIAYRGEVHTAGGIGYVPQRHDVAWDYPITVERMVMTGRVRHIGWLRQPRLADHRAVAAALRRVKLADLADRPIGELSGGQRQRVMIARALSTNPSILLLDEPFTGLDMPTQELLTDLFHELTGDGTAIMMTTHDLPAAMAACDTIAMVAGTIIAHGSPRDLSDPEIWMRAFAVSENSPLLAALGLRQRQETRC</sequence>
<accession>A0A1H4DQ04</accession>
<dbReference type="PROSITE" id="PS50893">
    <property type="entry name" value="ABC_TRANSPORTER_2"/>
    <property type="match status" value="1"/>
</dbReference>
<dbReference type="PROSITE" id="PS00211">
    <property type="entry name" value="ABC_TRANSPORTER_1"/>
    <property type="match status" value="1"/>
</dbReference>
<dbReference type="NCBIfam" id="TIGR03771">
    <property type="entry name" value="anch_rpt_ABC"/>
    <property type="match status" value="1"/>
</dbReference>
<dbReference type="Gene3D" id="3.40.50.300">
    <property type="entry name" value="P-loop containing nucleotide triphosphate hydrolases"/>
    <property type="match status" value="1"/>
</dbReference>
<dbReference type="InterPro" id="IPR017871">
    <property type="entry name" value="ABC_transporter-like_CS"/>
</dbReference>
<evidence type="ECO:0000256" key="3">
    <source>
        <dbReference type="ARBA" id="ARBA00022840"/>
    </source>
</evidence>
<dbReference type="InterPro" id="IPR003439">
    <property type="entry name" value="ABC_transporter-like_ATP-bd"/>
</dbReference>
<proteinExistence type="predicted"/>
<dbReference type="InterPro" id="IPR022508">
    <property type="entry name" value="ABC_trspt_anch-rpt_ATP-bd"/>
</dbReference>